<dbReference type="EMBL" id="CADCVI010000235">
    <property type="protein sequence ID" value="CAA9492463.1"/>
    <property type="molecule type" value="Genomic_DNA"/>
</dbReference>
<dbReference type="Gene3D" id="3.90.1140.10">
    <property type="entry name" value="Cyclic phosphodiesterase"/>
    <property type="match status" value="1"/>
</dbReference>
<protein>
    <recommendedName>
        <fullName evidence="2">2'-5' RNA ligase</fullName>
    </recommendedName>
</protein>
<dbReference type="Pfam" id="PF13563">
    <property type="entry name" value="2_5_RNA_ligase2"/>
    <property type="match status" value="1"/>
</dbReference>
<evidence type="ECO:0000313" key="1">
    <source>
        <dbReference type="EMBL" id="CAA9492463.1"/>
    </source>
</evidence>
<accession>A0A6J4SFV9</accession>
<name>A0A6J4SFV9_9ACTN</name>
<sequence>MDGYEELWGRFRRDRRLEPGGHTNPEWQDGHGLSVSFLIPVEAENALEGLRPLREALEPFPFVSLHPDHFMHITLLLPGFLAQEPGADDELSPDRLEELATGAREALADFPPFPAELRNLNAFPGAVFVEVHDGGMIGKVREAVRVRCGLAKPPGPPHLTVAYIKVPEDRAAPDAFVEAVGRYRDRYVGEIEVNRVELTLLDLKKEYPEPQTVATIRLGGGSPKF</sequence>
<organism evidence="1">
    <name type="scientific">uncultured Rubrobacteraceae bacterium</name>
    <dbReference type="NCBI Taxonomy" id="349277"/>
    <lineage>
        <taxon>Bacteria</taxon>
        <taxon>Bacillati</taxon>
        <taxon>Actinomycetota</taxon>
        <taxon>Rubrobacteria</taxon>
        <taxon>Rubrobacterales</taxon>
        <taxon>Rubrobacteraceae</taxon>
        <taxon>environmental samples</taxon>
    </lineage>
</organism>
<dbReference type="AlphaFoldDB" id="A0A6J4SFV9"/>
<gene>
    <name evidence="1" type="ORF">AVDCRST_MAG25-3435</name>
</gene>
<dbReference type="SUPFAM" id="SSF55144">
    <property type="entry name" value="LigT-like"/>
    <property type="match status" value="1"/>
</dbReference>
<reference evidence="1" key="1">
    <citation type="submission" date="2020-02" db="EMBL/GenBank/DDBJ databases">
        <authorList>
            <person name="Meier V. D."/>
        </authorList>
    </citation>
    <scope>NUCLEOTIDE SEQUENCE</scope>
    <source>
        <strain evidence="1">AVDCRST_MAG25</strain>
    </source>
</reference>
<proteinExistence type="predicted"/>
<evidence type="ECO:0008006" key="2">
    <source>
        <dbReference type="Google" id="ProtNLM"/>
    </source>
</evidence>
<dbReference type="InterPro" id="IPR009097">
    <property type="entry name" value="Cyclic_Pdiesterase"/>
</dbReference>